<evidence type="ECO:0008006" key="3">
    <source>
        <dbReference type="Google" id="ProtNLM"/>
    </source>
</evidence>
<reference evidence="1 2" key="1">
    <citation type="journal article" date="2016" name="Nat. Commun.">
        <title>Thousands of microbial genomes shed light on interconnected biogeochemical processes in an aquifer system.</title>
        <authorList>
            <person name="Anantharaman K."/>
            <person name="Brown C.T."/>
            <person name="Hug L.A."/>
            <person name="Sharon I."/>
            <person name="Castelle C.J."/>
            <person name="Probst A.J."/>
            <person name="Thomas B.C."/>
            <person name="Singh A."/>
            <person name="Wilkins M.J."/>
            <person name="Karaoz U."/>
            <person name="Brodie E.L."/>
            <person name="Williams K.H."/>
            <person name="Hubbard S.S."/>
            <person name="Banfield J.F."/>
        </authorList>
    </citation>
    <scope>NUCLEOTIDE SEQUENCE [LARGE SCALE GENOMIC DNA]</scope>
</reference>
<dbReference type="Proteomes" id="UP000178046">
    <property type="component" value="Unassembled WGS sequence"/>
</dbReference>
<name>A0A1F5X3R1_9BACT</name>
<gene>
    <name evidence="1" type="ORF">A2924_03355</name>
</gene>
<dbReference type="EMBL" id="MFIA01000024">
    <property type="protein sequence ID" value="OGF82524.1"/>
    <property type="molecule type" value="Genomic_DNA"/>
</dbReference>
<dbReference type="AlphaFoldDB" id="A0A1F5X3R1"/>
<dbReference type="SUPFAM" id="SSF53756">
    <property type="entry name" value="UDP-Glycosyltransferase/glycogen phosphorylase"/>
    <property type="match status" value="1"/>
</dbReference>
<accession>A0A1F5X3R1</accession>
<proteinExistence type="predicted"/>
<organism evidence="1 2">
    <name type="scientific">Candidatus Giovannonibacteria bacterium RIFCSPLOWO2_01_FULL_44_16</name>
    <dbReference type="NCBI Taxonomy" id="1798348"/>
    <lineage>
        <taxon>Bacteria</taxon>
        <taxon>Candidatus Giovannoniibacteriota</taxon>
    </lineage>
</organism>
<protein>
    <recommendedName>
        <fullName evidence="3">UDP-N-acetylglucosamine 2-epimerase domain-containing protein</fullName>
    </recommendedName>
</protein>
<sequence length="453" mass="52221">MKTILIPISQAVEAKNILRTTVLASLLKDKDTRLIFLMANQVRIDYYKKEFNGPRMYYEVADFTKKRGKNLENLFSKLKYLLLRTETMDLRRKMKFEEDGNRLACRVNKVLNRALARPFIRRSVRALDYALVRNDKFKAIFEKYEPDVVLLANLFDDPEIHILREAKKRGIKTIGFANTWDKVTARCIWRLLPDKAIVYSDIVKKEMIEHNEIRPDNIFVSGIPQYDLYFTEKPASRESFFGNIGIEPQKKLIVYAPNGKYSSDSDGSTIDLLHSFIENGVFGNAEMLVRFQPNDFVDDKVFENRPWLKYQIPGIRFETSRGGDWDMNYEDIRILLNTLSHADLFICLTSSLSVDAAVFDKPIINIKFSSGDINHISSGTKLYGMAHYKRAIGSGGIRVVNNKQELIDWTKKYLSNPKLDGNGRARLIKKEVQFTDGKSGERIGKFILKVLNA</sequence>
<dbReference type="Gene3D" id="3.40.50.12580">
    <property type="match status" value="1"/>
</dbReference>
<evidence type="ECO:0000313" key="2">
    <source>
        <dbReference type="Proteomes" id="UP000178046"/>
    </source>
</evidence>
<evidence type="ECO:0000313" key="1">
    <source>
        <dbReference type="EMBL" id="OGF82524.1"/>
    </source>
</evidence>
<comment type="caution">
    <text evidence="1">The sequence shown here is derived from an EMBL/GenBank/DDBJ whole genome shotgun (WGS) entry which is preliminary data.</text>
</comment>
<dbReference type="InterPro" id="IPR043148">
    <property type="entry name" value="TagF_C"/>
</dbReference>